<name>A0A4U5LU62_STECR</name>
<evidence type="ECO:0000313" key="2">
    <source>
        <dbReference type="Proteomes" id="UP000298663"/>
    </source>
</evidence>
<protein>
    <submittedName>
        <fullName evidence="1">Uncharacterized protein</fullName>
    </submittedName>
</protein>
<gene>
    <name evidence="1" type="ORF">L596_029275</name>
</gene>
<comment type="caution">
    <text evidence="1">The sequence shown here is derived from an EMBL/GenBank/DDBJ whole genome shotgun (WGS) entry which is preliminary data.</text>
</comment>
<keyword evidence="2" id="KW-1185">Reference proteome</keyword>
<reference evidence="1 2" key="1">
    <citation type="journal article" date="2015" name="Genome Biol.">
        <title>Comparative genomics of Steinernema reveals deeply conserved gene regulatory networks.</title>
        <authorList>
            <person name="Dillman A.R."/>
            <person name="Macchietto M."/>
            <person name="Porter C.F."/>
            <person name="Rogers A."/>
            <person name="Williams B."/>
            <person name="Antoshechkin I."/>
            <person name="Lee M.M."/>
            <person name="Goodwin Z."/>
            <person name="Lu X."/>
            <person name="Lewis E.E."/>
            <person name="Goodrich-Blair H."/>
            <person name="Stock S.P."/>
            <person name="Adams B.J."/>
            <person name="Sternberg P.W."/>
            <person name="Mortazavi A."/>
        </authorList>
    </citation>
    <scope>NUCLEOTIDE SEQUENCE [LARGE SCALE GENOMIC DNA]</scope>
    <source>
        <strain evidence="1 2">ALL</strain>
    </source>
</reference>
<proteinExistence type="predicted"/>
<dbReference type="AlphaFoldDB" id="A0A4U5LU62"/>
<accession>A0A4U5LU62</accession>
<dbReference type="Proteomes" id="UP000298663">
    <property type="component" value="Unassembled WGS sequence"/>
</dbReference>
<sequence>MTLSRQFLPHVSTDVESTLRLQTPFLSEIISPHFHALHFFRCPLLFRIDHATVDILMHETHPYSLQIMNLSR</sequence>
<reference evidence="1 2" key="2">
    <citation type="journal article" date="2019" name="G3 (Bethesda)">
        <title>Hybrid Assembly of the Genome of the Entomopathogenic Nematode Steinernema carpocapsae Identifies the X-Chromosome.</title>
        <authorList>
            <person name="Serra L."/>
            <person name="Macchietto M."/>
            <person name="Macias-Munoz A."/>
            <person name="McGill C.J."/>
            <person name="Rodriguez I.M."/>
            <person name="Rodriguez B."/>
            <person name="Murad R."/>
            <person name="Mortazavi A."/>
        </authorList>
    </citation>
    <scope>NUCLEOTIDE SEQUENCE [LARGE SCALE GENOMIC DNA]</scope>
    <source>
        <strain evidence="1 2">ALL</strain>
    </source>
</reference>
<dbReference type="EMBL" id="AZBU02000012">
    <property type="protein sequence ID" value="TKR59634.1"/>
    <property type="molecule type" value="Genomic_DNA"/>
</dbReference>
<evidence type="ECO:0000313" key="1">
    <source>
        <dbReference type="EMBL" id="TKR59634.1"/>
    </source>
</evidence>
<organism evidence="1 2">
    <name type="scientific">Steinernema carpocapsae</name>
    <name type="common">Entomopathogenic nematode</name>
    <dbReference type="NCBI Taxonomy" id="34508"/>
    <lineage>
        <taxon>Eukaryota</taxon>
        <taxon>Metazoa</taxon>
        <taxon>Ecdysozoa</taxon>
        <taxon>Nematoda</taxon>
        <taxon>Chromadorea</taxon>
        <taxon>Rhabditida</taxon>
        <taxon>Tylenchina</taxon>
        <taxon>Panagrolaimomorpha</taxon>
        <taxon>Strongyloidoidea</taxon>
        <taxon>Steinernematidae</taxon>
        <taxon>Steinernema</taxon>
    </lineage>
</organism>